<comment type="caution">
    <text evidence="9">The sequence shown here is derived from an EMBL/GenBank/DDBJ whole genome shotgun (WGS) entry which is preliminary data.</text>
</comment>
<evidence type="ECO:0000313" key="9">
    <source>
        <dbReference type="EMBL" id="KHE93851.1"/>
    </source>
</evidence>
<evidence type="ECO:0000256" key="4">
    <source>
        <dbReference type="ARBA" id="ARBA00022723"/>
    </source>
</evidence>
<keyword evidence="5" id="KW-0378">Hydrolase</keyword>
<dbReference type="eggNOG" id="COG1487">
    <property type="taxonomic scope" value="Bacteria"/>
</dbReference>
<dbReference type="Pfam" id="PF01850">
    <property type="entry name" value="PIN"/>
    <property type="match status" value="1"/>
</dbReference>
<dbReference type="SUPFAM" id="SSF88723">
    <property type="entry name" value="PIN domain-like"/>
    <property type="match status" value="1"/>
</dbReference>
<evidence type="ECO:0000256" key="5">
    <source>
        <dbReference type="ARBA" id="ARBA00022801"/>
    </source>
</evidence>
<keyword evidence="4" id="KW-0479">Metal-binding</keyword>
<dbReference type="PATRIC" id="fig|237368.3.peg.446"/>
<evidence type="ECO:0000313" key="10">
    <source>
        <dbReference type="Proteomes" id="UP000030652"/>
    </source>
</evidence>
<dbReference type="CDD" id="cd18741">
    <property type="entry name" value="PIN_VapC4-5_FitB-like"/>
    <property type="match status" value="1"/>
</dbReference>
<comment type="similarity">
    <text evidence="7">Belongs to the PINc/VapC protein family.</text>
</comment>
<dbReference type="PANTHER" id="PTHR33653">
    <property type="entry name" value="RIBONUCLEASE VAPC2"/>
    <property type="match status" value="1"/>
</dbReference>
<organism evidence="9 10">
    <name type="scientific">Candidatus Scalindua brodae</name>
    <dbReference type="NCBI Taxonomy" id="237368"/>
    <lineage>
        <taxon>Bacteria</taxon>
        <taxon>Pseudomonadati</taxon>
        <taxon>Planctomycetota</taxon>
        <taxon>Candidatus Brocadiia</taxon>
        <taxon>Candidatus Brocadiales</taxon>
        <taxon>Candidatus Scalinduaceae</taxon>
        <taxon>Candidatus Scalindua</taxon>
    </lineage>
</organism>
<evidence type="ECO:0000256" key="3">
    <source>
        <dbReference type="ARBA" id="ARBA00022722"/>
    </source>
</evidence>
<dbReference type="AlphaFoldDB" id="A0A0B0EPV9"/>
<dbReference type="Gene3D" id="3.40.50.1010">
    <property type="entry name" value="5'-nuclease"/>
    <property type="match status" value="1"/>
</dbReference>
<keyword evidence="6" id="KW-0460">Magnesium</keyword>
<dbReference type="InterPro" id="IPR029060">
    <property type="entry name" value="PIN-like_dom_sf"/>
</dbReference>
<name>A0A0B0EPV9_9BACT</name>
<evidence type="ECO:0000259" key="8">
    <source>
        <dbReference type="Pfam" id="PF01850"/>
    </source>
</evidence>
<evidence type="ECO:0000256" key="6">
    <source>
        <dbReference type="ARBA" id="ARBA00022842"/>
    </source>
</evidence>
<dbReference type="Proteomes" id="UP000030652">
    <property type="component" value="Unassembled WGS sequence"/>
</dbReference>
<keyword evidence="3" id="KW-0540">Nuclease</keyword>
<comment type="cofactor">
    <cofactor evidence="1">
        <name>Mg(2+)</name>
        <dbReference type="ChEBI" id="CHEBI:18420"/>
    </cofactor>
</comment>
<dbReference type="PANTHER" id="PTHR33653:SF1">
    <property type="entry name" value="RIBONUCLEASE VAPC2"/>
    <property type="match status" value="1"/>
</dbReference>
<dbReference type="InterPro" id="IPR050556">
    <property type="entry name" value="Type_II_TA_system_RNase"/>
</dbReference>
<reference evidence="9 10" key="1">
    <citation type="submission" date="2014-10" db="EMBL/GenBank/DDBJ databases">
        <title>Draft genome of anammox bacterium scalindua brodae, obtained using differential coverage binning of sequence data from two enrichment reactors.</title>
        <authorList>
            <person name="Speth D.R."/>
            <person name="Russ L."/>
            <person name="Kartal B."/>
            <person name="Op den Camp H.J."/>
            <person name="Dutilh B.E."/>
            <person name="Jetten M.S."/>
        </authorList>
    </citation>
    <scope>NUCLEOTIDE SEQUENCE [LARGE SCALE GENOMIC DNA]</scope>
    <source>
        <strain evidence="9">RU1</strain>
    </source>
</reference>
<evidence type="ECO:0000256" key="7">
    <source>
        <dbReference type="ARBA" id="ARBA00038093"/>
    </source>
</evidence>
<proteinExistence type="inferred from homology"/>
<feature type="domain" description="PIN" evidence="8">
    <location>
        <begin position="1"/>
        <end position="114"/>
    </location>
</feature>
<protein>
    <recommendedName>
        <fullName evidence="8">PIN domain-containing protein</fullName>
    </recommendedName>
</protein>
<dbReference type="GO" id="GO:0046872">
    <property type="term" value="F:metal ion binding"/>
    <property type="evidence" value="ECO:0007669"/>
    <property type="project" value="UniProtKB-KW"/>
</dbReference>
<dbReference type="EMBL" id="JRYO01000033">
    <property type="protein sequence ID" value="KHE93851.1"/>
    <property type="molecule type" value="Genomic_DNA"/>
</dbReference>
<evidence type="ECO:0000256" key="2">
    <source>
        <dbReference type="ARBA" id="ARBA00022649"/>
    </source>
</evidence>
<dbReference type="InterPro" id="IPR002716">
    <property type="entry name" value="PIN_dom"/>
</dbReference>
<dbReference type="GO" id="GO:0004518">
    <property type="term" value="F:nuclease activity"/>
    <property type="evidence" value="ECO:0007669"/>
    <property type="project" value="UniProtKB-KW"/>
</dbReference>
<dbReference type="GO" id="GO:0016787">
    <property type="term" value="F:hydrolase activity"/>
    <property type="evidence" value="ECO:0007669"/>
    <property type="project" value="UniProtKB-KW"/>
</dbReference>
<sequence>MLIDTDVLIWYLRGSRNAFNVIESEKIFSLSVVTYIELVQGMRNKRELNCFRESLRNWNAKVLYVSEEISSKAMFYVEQHFLSHSLQLSDALIGATAVAYGLPILTGNDKHYKIIKDIQIKKYRP</sequence>
<keyword evidence="2" id="KW-1277">Toxin-antitoxin system</keyword>
<gene>
    <name evidence="9" type="ORF">SCABRO_00408</name>
</gene>
<evidence type="ECO:0000256" key="1">
    <source>
        <dbReference type="ARBA" id="ARBA00001946"/>
    </source>
</evidence>
<accession>A0A0B0EPV9</accession>